<sequence>MVPQKATPLTAAATLGGRVPGYGEPSKFKNLVYSGSQGKSSLVAAPPAPVDIPGKSLIGAFCYELFPGASSDLLTCRNL</sequence>
<dbReference type="Proteomes" id="UP000886595">
    <property type="component" value="Unassembled WGS sequence"/>
</dbReference>
<organism evidence="1 2">
    <name type="scientific">Brassica carinata</name>
    <name type="common">Ethiopian mustard</name>
    <name type="synonym">Abyssinian cabbage</name>
    <dbReference type="NCBI Taxonomy" id="52824"/>
    <lineage>
        <taxon>Eukaryota</taxon>
        <taxon>Viridiplantae</taxon>
        <taxon>Streptophyta</taxon>
        <taxon>Embryophyta</taxon>
        <taxon>Tracheophyta</taxon>
        <taxon>Spermatophyta</taxon>
        <taxon>Magnoliopsida</taxon>
        <taxon>eudicotyledons</taxon>
        <taxon>Gunneridae</taxon>
        <taxon>Pentapetalae</taxon>
        <taxon>rosids</taxon>
        <taxon>malvids</taxon>
        <taxon>Brassicales</taxon>
        <taxon>Brassicaceae</taxon>
        <taxon>Brassiceae</taxon>
        <taxon>Brassica</taxon>
    </lineage>
</organism>
<proteinExistence type="predicted"/>
<protein>
    <submittedName>
        <fullName evidence="1">Uncharacterized protein</fullName>
    </submittedName>
</protein>
<comment type="caution">
    <text evidence="1">The sequence shown here is derived from an EMBL/GenBank/DDBJ whole genome shotgun (WGS) entry which is preliminary data.</text>
</comment>
<dbReference type="EMBL" id="JAAMPC010000010">
    <property type="protein sequence ID" value="KAG2285511.1"/>
    <property type="molecule type" value="Genomic_DNA"/>
</dbReference>
<reference evidence="1 2" key="1">
    <citation type="submission" date="2020-02" db="EMBL/GenBank/DDBJ databases">
        <authorList>
            <person name="Ma Q."/>
            <person name="Huang Y."/>
            <person name="Song X."/>
            <person name="Pei D."/>
        </authorList>
    </citation>
    <scope>NUCLEOTIDE SEQUENCE [LARGE SCALE GENOMIC DNA]</scope>
    <source>
        <strain evidence="1">Sxm20200214</strain>
        <tissue evidence="1">Leaf</tissue>
    </source>
</reference>
<name>A0A8X7UPW9_BRACI</name>
<accession>A0A8X7UPW9</accession>
<keyword evidence="2" id="KW-1185">Reference proteome</keyword>
<dbReference type="AlphaFoldDB" id="A0A8X7UPW9"/>
<gene>
    <name evidence="1" type="ORF">Bca52824_045115</name>
</gene>
<evidence type="ECO:0000313" key="1">
    <source>
        <dbReference type="EMBL" id="KAG2285511.1"/>
    </source>
</evidence>
<evidence type="ECO:0000313" key="2">
    <source>
        <dbReference type="Proteomes" id="UP000886595"/>
    </source>
</evidence>